<evidence type="ECO:0000256" key="1">
    <source>
        <dbReference type="SAM" id="Phobius"/>
    </source>
</evidence>
<sequence length="108" mass="11827">MSYIWKACMPDADCEGMYIKIGKMLLVCWLGKVAAIANAYLCLMQQPAHLHRADSGDGRWPCAGELAAHSHRIGVAARFIQGGRRTILLAFCFYSLPPSFALALPSLT</sequence>
<evidence type="ECO:0000313" key="2">
    <source>
        <dbReference type="EMBL" id="GGF28269.1"/>
    </source>
</evidence>
<reference evidence="3" key="1">
    <citation type="journal article" date="2019" name="Int. J. Syst. Evol. Microbiol.">
        <title>The Global Catalogue of Microorganisms (GCM) 10K type strain sequencing project: providing services to taxonomists for standard genome sequencing and annotation.</title>
        <authorList>
            <consortium name="The Broad Institute Genomics Platform"/>
            <consortium name="The Broad Institute Genome Sequencing Center for Infectious Disease"/>
            <person name="Wu L."/>
            <person name="Ma J."/>
        </authorList>
    </citation>
    <scope>NUCLEOTIDE SEQUENCE [LARGE SCALE GENOMIC DNA]</scope>
    <source>
        <strain evidence="3">CGMCC 1.15197</strain>
    </source>
</reference>
<keyword evidence="1" id="KW-0472">Membrane</keyword>
<dbReference type="Proteomes" id="UP000632273">
    <property type="component" value="Unassembled WGS sequence"/>
</dbReference>
<dbReference type="RefSeq" id="WP_188816356.1">
    <property type="nucleotide sequence ID" value="NZ_BMHT01000015.1"/>
</dbReference>
<comment type="caution">
    <text evidence="2">The sequence shown here is derived from an EMBL/GenBank/DDBJ whole genome shotgun (WGS) entry which is preliminary data.</text>
</comment>
<dbReference type="EMBL" id="BMHT01000015">
    <property type="protein sequence ID" value="GGF28269.1"/>
    <property type="molecule type" value="Genomic_DNA"/>
</dbReference>
<keyword evidence="1" id="KW-1133">Transmembrane helix</keyword>
<protein>
    <submittedName>
        <fullName evidence="2">Uncharacterized protein</fullName>
    </submittedName>
</protein>
<proteinExistence type="predicted"/>
<name>A0ABQ1UVP9_9BACT</name>
<keyword evidence="1" id="KW-0812">Transmembrane</keyword>
<organism evidence="2 3">
    <name type="scientific">Hymenobacter cavernae</name>
    <dbReference type="NCBI Taxonomy" id="2044852"/>
    <lineage>
        <taxon>Bacteria</taxon>
        <taxon>Pseudomonadati</taxon>
        <taxon>Bacteroidota</taxon>
        <taxon>Cytophagia</taxon>
        <taxon>Cytophagales</taxon>
        <taxon>Hymenobacteraceae</taxon>
        <taxon>Hymenobacter</taxon>
    </lineage>
</organism>
<evidence type="ECO:0000313" key="3">
    <source>
        <dbReference type="Proteomes" id="UP000632273"/>
    </source>
</evidence>
<gene>
    <name evidence="2" type="ORF">GCM10011383_45020</name>
</gene>
<keyword evidence="3" id="KW-1185">Reference proteome</keyword>
<accession>A0ABQ1UVP9</accession>
<feature type="transmembrane region" description="Helical" evidence="1">
    <location>
        <begin position="87"/>
        <end position="107"/>
    </location>
</feature>